<proteinExistence type="predicted"/>
<protein>
    <recommendedName>
        <fullName evidence="3">DUF6818 domain-containing protein</fullName>
    </recommendedName>
</protein>
<feature type="compositionally biased region" description="Basic and acidic residues" evidence="2">
    <location>
        <begin position="279"/>
        <end position="288"/>
    </location>
</feature>
<sequence>MTPSQNFPEDDAIFRDNQGREWVRGSNNSWVPRYALTGDLPRLPSLATDFSPLPPQIQTNQNTMSTRLPPISNIGMTLPPSTPQQGFMQSARQPLGTAALHGSIGITSASSGASGSGSHSVNPASIALPDDDDDDFPPPHKILPKIARPASKVGSVRQSKSSKGKAKAIVIDDDDDEEIGVGRKRKRSVQKGRSSGAANYSKEDYGILFPILEKHLPLAQRAWSQCTELFNKKAEHLGRPTRLAKSLENKFKQLVKTTKPTGDAELPPHVEEALRIDELMNEKAGTRDLDDEDIDDMDGEEEDELDSDSDKENLPSVKKKAIVKKEPTPSGPVARRHVTSRRTANTNSRNFVDTLSAALDPAAQAARNDEQSLRALQATGMLTMSSQIRELQRTNDNLRQRLDDAQRDLMQAERRADRAEMRADRAEMMSSLGQTPTPNPRSSSRHYRLASREREPQPERWVRREIHYPEGGRSSAWYNIDELNSPGAYEDFSRENLEPGSRVFYSDVRVSSPQPSIRPPRTPSSARQNRNEGGFDITVSPMSGAGPSRTGSIAVSVTPRTSRHRSITPFEASQPEYSLPKDDN</sequence>
<dbReference type="InterPro" id="IPR049203">
    <property type="entry name" value="DUF6818"/>
</dbReference>
<feature type="compositionally biased region" description="Polar residues" evidence="2">
    <location>
        <begin position="431"/>
        <end position="442"/>
    </location>
</feature>
<feature type="region of interest" description="Disordered" evidence="2">
    <location>
        <begin position="148"/>
        <end position="168"/>
    </location>
</feature>
<accession>A0A6A4HJW1</accession>
<feature type="coiled-coil region" evidence="1">
    <location>
        <begin position="381"/>
        <end position="429"/>
    </location>
</feature>
<evidence type="ECO:0000256" key="2">
    <source>
        <dbReference type="SAM" id="MobiDB-lite"/>
    </source>
</evidence>
<feature type="compositionally biased region" description="Acidic residues" evidence="2">
    <location>
        <begin position="289"/>
        <end position="307"/>
    </location>
</feature>
<evidence type="ECO:0000313" key="5">
    <source>
        <dbReference type="Proteomes" id="UP000799118"/>
    </source>
</evidence>
<feature type="region of interest" description="Disordered" evidence="2">
    <location>
        <begin position="109"/>
        <end position="134"/>
    </location>
</feature>
<dbReference type="OrthoDB" id="99432at2759"/>
<feature type="domain" description="DUF6818" evidence="3">
    <location>
        <begin position="217"/>
        <end position="295"/>
    </location>
</feature>
<dbReference type="PANTHER" id="PTHR34409:SF1">
    <property type="entry name" value="MYB-LIKE DOMAIN-CONTAINING PROTEIN"/>
    <property type="match status" value="1"/>
</dbReference>
<organism evidence="4 5">
    <name type="scientific">Gymnopus androsaceus JB14</name>
    <dbReference type="NCBI Taxonomy" id="1447944"/>
    <lineage>
        <taxon>Eukaryota</taxon>
        <taxon>Fungi</taxon>
        <taxon>Dikarya</taxon>
        <taxon>Basidiomycota</taxon>
        <taxon>Agaricomycotina</taxon>
        <taxon>Agaricomycetes</taxon>
        <taxon>Agaricomycetidae</taxon>
        <taxon>Agaricales</taxon>
        <taxon>Marasmiineae</taxon>
        <taxon>Omphalotaceae</taxon>
        <taxon>Gymnopus</taxon>
    </lineage>
</organism>
<evidence type="ECO:0000256" key="1">
    <source>
        <dbReference type="SAM" id="Coils"/>
    </source>
</evidence>
<feature type="compositionally biased region" description="Low complexity" evidence="2">
    <location>
        <begin position="109"/>
        <end position="120"/>
    </location>
</feature>
<feature type="region of interest" description="Disordered" evidence="2">
    <location>
        <begin position="507"/>
        <end position="584"/>
    </location>
</feature>
<feature type="compositionally biased region" description="Polar residues" evidence="2">
    <location>
        <begin position="549"/>
        <end position="560"/>
    </location>
</feature>
<feature type="region of interest" description="Disordered" evidence="2">
    <location>
        <begin position="429"/>
        <end position="457"/>
    </location>
</feature>
<dbReference type="EMBL" id="ML769477">
    <property type="protein sequence ID" value="KAE9398829.1"/>
    <property type="molecule type" value="Genomic_DNA"/>
</dbReference>
<gene>
    <name evidence="4" type="ORF">BT96DRAFT_994533</name>
</gene>
<reference evidence="4" key="1">
    <citation type="journal article" date="2019" name="Environ. Microbiol.">
        <title>Fungal ecological strategies reflected in gene transcription - a case study of two litter decomposers.</title>
        <authorList>
            <person name="Barbi F."/>
            <person name="Kohler A."/>
            <person name="Barry K."/>
            <person name="Baskaran P."/>
            <person name="Daum C."/>
            <person name="Fauchery L."/>
            <person name="Ihrmark K."/>
            <person name="Kuo A."/>
            <person name="LaButti K."/>
            <person name="Lipzen A."/>
            <person name="Morin E."/>
            <person name="Grigoriev I.V."/>
            <person name="Henrissat B."/>
            <person name="Lindahl B."/>
            <person name="Martin F."/>
        </authorList>
    </citation>
    <scope>NUCLEOTIDE SEQUENCE</scope>
    <source>
        <strain evidence="4">JB14</strain>
    </source>
</reference>
<dbReference type="Proteomes" id="UP000799118">
    <property type="component" value="Unassembled WGS sequence"/>
</dbReference>
<dbReference type="PANTHER" id="PTHR34409">
    <property type="entry name" value="SET DOMAIN-CONTAINING PROTEIN"/>
    <property type="match status" value="1"/>
</dbReference>
<feature type="region of interest" description="Disordered" evidence="2">
    <location>
        <begin position="279"/>
        <end position="349"/>
    </location>
</feature>
<dbReference type="Pfam" id="PF20681">
    <property type="entry name" value="DUF6818"/>
    <property type="match status" value="1"/>
</dbReference>
<evidence type="ECO:0000313" key="4">
    <source>
        <dbReference type="EMBL" id="KAE9398829.1"/>
    </source>
</evidence>
<evidence type="ECO:0000259" key="3">
    <source>
        <dbReference type="Pfam" id="PF20681"/>
    </source>
</evidence>
<keyword evidence="1" id="KW-0175">Coiled coil</keyword>
<keyword evidence="5" id="KW-1185">Reference proteome</keyword>
<dbReference type="AlphaFoldDB" id="A0A6A4HJW1"/>
<name>A0A6A4HJW1_9AGAR</name>